<dbReference type="SMART" id="SM00109">
    <property type="entry name" value="C1"/>
    <property type="match status" value="1"/>
</dbReference>
<evidence type="ECO:0000256" key="2">
    <source>
        <dbReference type="ARBA" id="ARBA00022833"/>
    </source>
</evidence>
<dbReference type="InterPro" id="IPR053793">
    <property type="entry name" value="PB1-like"/>
</dbReference>
<dbReference type="Pfam" id="PF00564">
    <property type="entry name" value="PB1"/>
    <property type="match status" value="1"/>
</dbReference>
<accession>A0A833RPY4</accession>
<evidence type="ECO:0000313" key="6">
    <source>
        <dbReference type="EMBL" id="KAF3421172.1"/>
    </source>
</evidence>
<dbReference type="PANTHER" id="PTHR22968:SF14">
    <property type="entry name" value="PROTEIN KINASE C"/>
    <property type="match status" value="1"/>
</dbReference>
<feature type="region of interest" description="Disordered" evidence="3">
    <location>
        <begin position="119"/>
        <end position="160"/>
    </location>
</feature>
<keyword evidence="2" id="KW-0862">Zinc</keyword>
<gene>
    <name evidence="6" type="ORF">E2986_08643</name>
</gene>
<evidence type="ECO:0000313" key="7">
    <source>
        <dbReference type="Proteomes" id="UP000655588"/>
    </source>
</evidence>
<feature type="domain" description="PB1" evidence="5">
    <location>
        <begin position="1"/>
        <end position="81"/>
    </location>
</feature>
<evidence type="ECO:0008006" key="8">
    <source>
        <dbReference type="Google" id="ProtNLM"/>
    </source>
</evidence>
<dbReference type="GO" id="GO:0004674">
    <property type="term" value="F:protein serine/threonine kinase activity"/>
    <property type="evidence" value="ECO:0007669"/>
    <property type="project" value="UniProtKB-KW"/>
</dbReference>
<dbReference type="GO" id="GO:0035556">
    <property type="term" value="P:intracellular signal transduction"/>
    <property type="evidence" value="ECO:0007669"/>
    <property type="project" value="TreeGrafter"/>
</dbReference>
<dbReference type="PROSITE" id="PS50081">
    <property type="entry name" value="ZF_DAG_PE_2"/>
    <property type="match status" value="1"/>
</dbReference>
<dbReference type="InterPro" id="IPR002219">
    <property type="entry name" value="PKC_DAG/PE"/>
</dbReference>
<dbReference type="GO" id="GO:0005829">
    <property type="term" value="C:cytosol"/>
    <property type="evidence" value="ECO:0007669"/>
    <property type="project" value="TreeGrafter"/>
</dbReference>
<dbReference type="Gene3D" id="3.10.20.90">
    <property type="entry name" value="Phosphatidylinositol 3-kinase Catalytic Subunit, Chain A, domain 1"/>
    <property type="match status" value="1"/>
</dbReference>
<dbReference type="AlphaFoldDB" id="A0A833RPY4"/>
<evidence type="ECO:0000259" key="5">
    <source>
        <dbReference type="PROSITE" id="PS51745"/>
    </source>
</evidence>
<dbReference type="PROSITE" id="PS51745">
    <property type="entry name" value="PB1"/>
    <property type="match status" value="1"/>
</dbReference>
<dbReference type="GO" id="GO:0016020">
    <property type="term" value="C:membrane"/>
    <property type="evidence" value="ECO:0007669"/>
    <property type="project" value="UniProtKB-SubCell"/>
</dbReference>
<dbReference type="Gene3D" id="3.30.60.20">
    <property type="match status" value="1"/>
</dbReference>
<dbReference type="InterPro" id="IPR046349">
    <property type="entry name" value="C1-like_sf"/>
</dbReference>
<protein>
    <recommendedName>
        <fullName evidence="8">Protein kinase C</fullName>
    </recommendedName>
</protein>
<dbReference type="GO" id="GO:0008270">
    <property type="term" value="F:zinc ion binding"/>
    <property type="evidence" value="ECO:0007669"/>
    <property type="project" value="UniProtKB-KW"/>
</dbReference>
<dbReference type="GO" id="GO:0007200">
    <property type="term" value="P:phospholipase C-activating G protein-coupled receptor signaling pathway"/>
    <property type="evidence" value="ECO:0007669"/>
    <property type="project" value="TreeGrafter"/>
</dbReference>
<sequence length="428" mass="47519">MIYVCIREVQITYITPGISVDTLREEMRTICGFGATGPTQFTMKWIDDEGDPCRIATQHELDEALRLYKVEKDTEITIHGPGAAVEEPPCSMMIQGGSFYSYTAATAAAAAAAVGRRIPGVEGGPSTSSTGIQVLPRDRPIKSSSSTYPPSPSSDSAEYEQPIASMRTECSPHNSPRDDIFAQPGTSSSRIKLLCDKGIDDTSDVDIDEVTATEIMYATANRGIGTSTCRVHGPCNPPPDSAPTMPPLIDDTSGSSQFWFNDITWDQTKVAKKVTLTVVNFFLTCRLRQECPVREKTRAFCAFCQDRIWGLGRQGFKCIQCKLLVHKKCHKVVRKPCLSVQQQQQQQMPSTDSQTIDRNGDQQQLDSVQCSPVAHLEDEISELPIIEEHSRNRKNKFIFLRVIDKIDQSEFEGFEYVNPLLMSLEDCV</sequence>
<dbReference type="SUPFAM" id="SSF57889">
    <property type="entry name" value="Cysteine-rich domain"/>
    <property type="match status" value="1"/>
</dbReference>
<dbReference type="PANTHER" id="PTHR22968">
    <property type="entry name" value="PROTEIN KINASE C, MU"/>
    <property type="match status" value="1"/>
</dbReference>
<reference evidence="6" key="1">
    <citation type="submission" date="2019-11" db="EMBL/GenBank/DDBJ databases">
        <title>The nuclear and mitochondrial genomes of Frieseomelitta varia - a highly eusocial stingless bee (Meliponini) with a permanently sterile worker caste.</title>
        <authorList>
            <person name="Freitas F.C.P."/>
            <person name="Lourenco A.P."/>
            <person name="Nunes F.M.F."/>
            <person name="Paschoal A.R."/>
            <person name="Abreu F.C.P."/>
            <person name="Barbin F.O."/>
            <person name="Bataglia L."/>
            <person name="Cardoso-Junior C.A.M."/>
            <person name="Cervoni M.S."/>
            <person name="Silva S.R."/>
            <person name="Dalarmi F."/>
            <person name="Del Lama M.A."/>
            <person name="Depintor T.S."/>
            <person name="Ferreira K.M."/>
            <person name="Goria P.S."/>
            <person name="Jaskot M.C."/>
            <person name="Lago D.C."/>
            <person name="Luna-Lucena D."/>
            <person name="Moda L.M."/>
            <person name="Nascimento L."/>
            <person name="Pedrino M."/>
            <person name="Rabico F.O."/>
            <person name="Sanches F.C."/>
            <person name="Santos D.E."/>
            <person name="Santos C.G."/>
            <person name="Vieira J."/>
            <person name="Lopes T.F."/>
            <person name="Barchuk A.R."/>
            <person name="Hartfelder K."/>
            <person name="Simoes Z.L.P."/>
            <person name="Bitondi M.M.G."/>
            <person name="Pinheiro D.G."/>
        </authorList>
    </citation>
    <scope>NUCLEOTIDE SEQUENCE</scope>
    <source>
        <strain evidence="6">USP_RPSP 00005682</strain>
        <tissue evidence="6">Whole individual</tissue>
    </source>
</reference>
<organism evidence="6 7">
    <name type="scientific">Frieseomelitta varia</name>
    <dbReference type="NCBI Taxonomy" id="561572"/>
    <lineage>
        <taxon>Eukaryota</taxon>
        <taxon>Metazoa</taxon>
        <taxon>Ecdysozoa</taxon>
        <taxon>Arthropoda</taxon>
        <taxon>Hexapoda</taxon>
        <taxon>Insecta</taxon>
        <taxon>Pterygota</taxon>
        <taxon>Neoptera</taxon>
        <taxon>Endopterygota</taxon>
        <taxon>Hymenoptera</taxon>
        <taxon>Apocrita</taxon>
        <taxon>Aculeata</taxon>
        <taxon>Apoidea</taxon>
        <taxon>Anthophila</taxon>
        <taxon>Apidae</taxon>
        <taxon>Frieseomelitta</taxon>
    </lineage>
</organism>
<dbReference type="SMART" id="SM00666">
    <property type="entry name" value="PB1"/>
    <property type="match status" value="1"/>
</dbReference>
<proteinExistence type="predicted"/>
<evidence type="ECO:0000256" key="3">
    <source>
        <dbReference type="SAM" id="MobiDB-lite"/>
    </source>
</evidence>
<feature type="compositionally biased region" description="Low complexity" evidence="3">
    <location>
        <begin position="143"/>
        <end position="156"/>
    </location>
</feature>
<dbReference type="SUPFAM" id="SSF54277">
    <property type="entry name" value="CAD &amp; PB1 domains"/>
    <property type="match status" value="1"/>
</dbReference>
<name>A0A833RPY4_9HYME</name>
<evidence type="ECO:0000256" key="1">
    <source>
        <dbReference type="ARBA" id="ARBA00022723"/>
    </source>
</evidence>
<keyword evidence="1" id="KW-0479">Metal-binding</keyword>
<dbReference type="Proteomes" id="UP000655588">
    <property type="component" value="Unassembled WGS sequence"/>
</dbReference>
<feature type="domain" description="Phorbol-ester/DAG-type" evidence="4">
    <location>
        <begin position="279"/>
        <end position="337"/>
    </location>
</feature>
<dbReference type="CDD" id="cd20794">
    <property type="entry name" value="C1_aPKC"/>
    <property type="match status" value="1"/>
</dbReference>
<dbReference type="EMBL" id="WNWW01000885">
    <property type="protein sequence ID" value="KAF3421172.1"/>
    <property type="molecule type" value="Genomic_DNA"/>
</dbReference>
<evidence type="ECO:0000259" key="4">
    <source>
        <dbReference type="PROSITE" id="PS50081"/>
    </source>
</evidence>
<comment type="caution">
    <text evidence="6">The sequence shown here is derived from an EMBL/GenBank/DDBJ whole genome shotgun (WGS) entry which is preliminary data.</text>
</comment>
<dbReference type="InterPro" id="IPR000270">
    <property type="entry name" value="PB1_dom"/>
</dbReference>
<dbReference type="Pfam" id="PF00130">
    <property type="entry name" value="C1_1"/>
    <property type="match status" value="1"/>
</dbReference>
<keyword evidence="7" id="KW-1185">Reference proteome</keyword>